<dbReference type="GO" id="GO:0016020">
    <property type="term" value="C:membrane"/>
    <property type="evidence" value="ECO:0007669"/>
    <property type="project" value="UniProtKB-SubCell"/>
</dbReference>
<name>A0A433CZR1_9FUNG</name>
<protein>
    <submittedName>
        <fullName evidence="8">Periplasmic binding protein-like I</fullName>
    </submittedName>
</protein>
<keyword evidence="4 5" id="KW-0472">Membrane</keyword>
<evidence type="ECO:0000256" key="2">
    <source>
        <dbReference type="ARBA" id="ARBA00022692"/>
    </source>
</evidence>
<accession>A0A433CZR1</accession>
<evidence type="ECO:0000256" key="6">
    <source>
        <dbReference type="SAM" id="SignalP"/>
    </source>
</evidence>
<dbReference type="Pfam" id="PF01094">
    <property type="entry name" value="ANF_receptor"/>
    <property type="match status" value="1"/>
</dbReference>
<evidence type="ECO:0000259" key="7">
    <source>
        <dbReference type="Pfam" id="PF01094"/>
    </source>
</evidence>
<feature type="domain" description="Receptor ligand binding region" evidence="7">
    <location>
        <begin position="83"/>
        <end position="438"/>
    </location>
</feature>
<feature type="signal peptide" evidence="6">
    <location>
        <begin position="1"/>
        <end position="35"/>
    </location>
</feature>
<dbReference type="SUPFAM" id="SSF53822">
    <property type="entry name" value="Periplasmic binding protein-like I"/>
    <property type="match status" value="1"/>
</dbReference>
<comment type="caution">
    <text evidence="8">The sequence shown here is derived from an EMBL/GenBank/DDBJ whole genome shotgun (WGS) entry which is preliminary data.</text>
</comment>
<dbReference type="Gene3D" id="3.40.50.2300">
    <property type="match status" value="2"/>
</dbReference>
<evidence type="ECO:0000313" key="8">
    <source>
        <dbReference type="EMBL" id="RUP44065.1"/>
    </source>
</evidence>
<sequence>MLLSAVNTRTRVATAAYFWVLALITTAAFVPRVAAEPSNSTGISIPNTTNSTNTIVNIGILQPDLASVLGNKTAASVMGGIVAIRMAIDTINAKGVVPGATFRFISENTSPTDPATTIFAATSILSDNVTAVISNISPNMTSVVALLASKFKIPQCSFGYNSLAQKAMFPYLFRTDTSGKLLCDAVLIFVGTQKWPNIVILFNGDSESAHLATYLETKARNSTLFKNIILSQTLYNETNNSTDLGELPESLAYLTGAVMVLIGKPEQQVASLQAAKAHNLIDHNHVFIALGAYEINEIFRSLPNDSRVSVRDFDGLIMVDTPWNLTGLPAYDDFLAEYRTQPNSSFGGRVDPADLSYRQPKAYSCMMMIAYGINQALNNYPNGRSAGLDDLGNIATGVFLKTANMTQLTFNTGWTGPAGFMEVDRNGQSSFISQIWRVNCRVGEFFVLFLYSSGFSVSDALPSPLTRVNFLFAVASRNHQFYFLQNGSAVFFAMHWGNDSNLTIITPPVYFGGSTQAPVFEPIICPNPSYTDPGGVFMVSVAGFWMACSFIVMIAVIWNRNVREIRASRQVDRLVIATIF</sequence>
<gene>
    <name evidence="8" type="ORF">BC936DRAFT_149983</name>
</gene>
<comment type="subcellular location">
    <subcellularLocation>
        <location evidence="1">Membrane</location>
    </subcellularLocation>
</comment>
<keyword evidence="2 5" id="KW-0812">Transmembrane</keyword>
<dbReference type="InterPro" id="IPR001828">
    <property type="entry name" value="ANF_lig-bd_rcpt"/>
</dbReference>
<dbReference type="Proteomes" id="UP000268093">
    <property type="component" value="Unassembled WGS sequence"/>
</dbReference>
<dbReference type="EMBL" id="RBNI01009685">
    <property type="protein sequence ID" value="RUP44065.1"/>
    <property type="molecule type" value="Genomic_DNA"/>
</dbReference>
<keyword evidence="3 5" id="KW-1133">Transmembrane helix</keyword>
<organism evidence="8 9">
    <name type="scientific">Jimgerdemannia flammicorona</name>
    <dbReference type="NCBI Taxonomy" id="994334"/>
    <lineage>
        <taxon>Eukaryota</taxon>
        <taxon>Fungi</taxon>
        <taxon>Fungi incertae sedis</taxon>
        <taxon>Mucoromycota</taxon>
        <taxon>Mucoromycotina</taxon>
        <taxon>Endogonomycetes</taxon>
        <taxon>Endogonales</taxon>
        <taxon>Endogonaceae</taxon>
        <taxon>Jimgerdemannia</taxon>
    </lineage>
</organism>
<evidence type="ECO:0000256" key="3">
    <source>
        <dbReference type="ARBA" id="ARBA00022989"/>
    </source>
</evidence>
<keyword evidence="6" id="KW-0732">Signal</keyword>
<dbReference type="OrthoDB" id="5597995at2759"/>
<proteinExistence type="predicted"/>
<dbReference type="InterPro" id="IPR028082">
    <property type="entry name" value="Peripla_BP_I"/>
</dbReference>
<keyword evidence="9" id="KW-1185">Reference proteome</keyword>
<feature type="transmembrane region" description="Helical" evidence="5">
    <location>
        <begin position="535"/>
        <end position="558"/>
    </location>
</feature>
<reference evidence="8 9" key="1">
    <citation type="journal article" date="2018" name="New Phytol.">
        <title>Phylogenomics of Endogonaceae and evolution of mycorrhizas within Mucoromycota.</title>
        <authorList>
            <person name="Chang Y."/>
            <person name="Desiro A."/>
            <person name="Na H."/>
            <person name="Sandor L."/>
            <person name="Lipzen A."/>
            <person name="Clum A."/>
            <person name="Barry K."/>
            <person name="Grigoriev I.V."/>
            <person name="Martin F.M."/>
            <person name="Stajich J.E."/>
            <person name="Smith M.E."/>
            <person name="Bonito G."/>
            <person name="Spatafora J.W."/>
        </authorList>
    </citation>
    <scope>NUCLEOTIDE SEQUENCE [LARGE SCALE GENOMIC DNA]</scope>
    <source>
        <strain evidence="8 9">GMNB39</strain>
    </source>
</reference>
<evidence type="ECO:0000256" key="5">
    <source>
        <dbReference type="SAM" id="Phobius"/>
    </source>
</evidence>
<evidence type="ECO:0000256" key="1">
    <source>
        <dbReference type="ARBA" id="ARBA00004370"/>
    </source>
</evidence>
<dbReference type="AlphaFoldDB" id="A0A433CZR1"/>
<evidence type="ECO:0000256" key="4">
    <source>
        <dbReference type="ARBA" id="ARBA00023136"/>
    </source>
</evidence>
<feature type="chain" id="PRO_5019297251" evidence="6">
    <location>
        <begin position="36"/>
        <end position="580"/>
    </location>
</feature>
<evidence type="ECO:0000313" key="9">
    <source>
        <dbReference type="Proteomes" id="UP000268093"/>
    </source>
</evidence>